<dbReference type="EMBL" id="JBHMBC010000007">
    <property type="protein sequence ID" value="MFB9818586.1"/>
    <property type="molecule type" value="Genomic_DNA"/>
</dbReference>
<reference evidence="2 3" key="1">
    <citation type="submission" date="2024-09" db="EMBL/GenBank/DDBJ databases">
        <authorList>
            <person name="Sun Q."/>
            <person name="Mori K."/>
        </authorList>
    </citation>
    <scope>NUCLEOTIDE SEQUENCE [LARGE SCALE GENOMIC DNA]</scope>
    <source>
        <strain evidence="2 3">JCM 1334</strain>
    </source>
</reference>
<evidence type="ECO:0000256" key="1">
    <source>
        <dbReference type="SAM" id="Phobius"/>
    </source>
</evidence>
<dbReference type="Proteomes" id="UP001589702">
    <property type="component" value="Unassembled WGS sequence"/>
</dbReference>
<feature type="transmembrane region" description="Helical" evidence="1">
    <location>
        <begin position="48"/>
        <end position="73"/>
    </location>
</feature>
<keyword evidence="3" id="KW-1185">Reference proteome</keyword>
<gene>
    <name evidence="2" type="ORF">ACFFP1_03615</name>
</gene>
<evidence type="ECO:0000313" key="3">
    <source>
        <dbReference type="Proteomes" id="UP001589702"/>
    </source>
</evidence>
<accession>A0ABV5XW08</accession>
<evidence type="ECO:0000313" key="2">
    <source>
        <dbReference type="EMBL" id="MFB9818586.1"/>
    </source>
</evidence>
<comment type="caution">
    <text evidence="2">The sequence shown here is derived from an EMBL/GenBank/DDBJ whole genome shotgun (WGS) entry which is preliminary data.</text>
</comment>
<feature type="transmembrane region" description="Helical" evidence="1">
    <location>
        <begin position="7"/>
        <end position="28"/>
    </location>
</feature>
<sequence>MSKTRKLLFIVAVVLGVTAVLVVNYIWIGSAVFGLNTSRLDPEKGPSWPFAVVSLAVVGSLFALTGGIVLAVISAHRTPPHSPDRG</sequence>
<organism evidence="2 3">
    <name type="scientific">Arthrobacter ramosus</name>
    <dbReference type="NCBI Taxonomy" id="1672"/>
    <lineage>
        <taxon>Bacteria</taxon>
        <taxon>Bacillati</taxon>
        <taxon>Actinomycetota</taxon>
        <taxon>Actinomycetes</taxon>
        <taxon>Micrococcales</taxon>
        <taxon>Micrococcaceae</taxon>
        <taxon>Arthrobacter</taxon>
    </lineage>
</organism>
<keyword evidence="1" id="KW-0472">Membrane</keyword>
<name>A0ABV5XW08_ARTRM</name>
<protein>
    <submittedName>
        <fullName evidence="2">Uncharacterized protein</fullName>
    </submittedName>
</protein>
<keyword evidence="1" id="KW-1133">Transmembrane helix</keyword>
<keyword evidence="1" id="KW-0812">Transmembrane</keyword>
<proteinExistence type="predicted"/>
<dbReference type="RefSeq" id="WP_234748910.1">
    <property type="nucleotide sequence ID" value="NZ_BAAAWN010000001.1"/>
</dbReference>